<dbReference type="AlphaFoldDB" id="A3E3Y8"/>
<accession>A3E3Y8</accession>
<dbReference type="EMBL" id="DQ867065">
    <property type="protein sequence ID" value="ABI14395.1"/>
    <property type="molecule type" value="mRNA"/>
</dbReference>
<evidence type="ECO:0000256" key="1">
    <source>
        <dbReference type="SAM" id="Phobius"/>
    </source>
</evidence>
<proteinExistence type="evidence at transcript level"/>
<protein>
    <submittedName>
        <fullName evidence="2">Uncharacterized protein</fullName>
    </submittedName>
</protein>
<sequence length="77" mass="8934">MPNNELVSYVNTWFWPSAGLVASSTFLFSVYIGKVTNSHEWKELFLDYCHHKRTYYTPHVMDKIARVVTGILKIGPK</sequence>
<evidence type="ECO:0000313" key="2">
    <source>
        <dbReference type="EMBL" id="ABI14395.1"/>
    </source>
</evidence>
<keyword evidence="1" id="KW-0812">Transmembrane</keyword>
<keyword evidence="1" id="KW-0472">Membrane</keyword>
<name>A3E3Y8_KARVE</name>
<feature type="transmembrane region" description="Helical" evidence="1">
    <location>
        <begin position="12"/>
        <end position="32"/>
    </location>
</feature>
<organism evidence="2">
    <name type="scientific">Karlodinium veneficum</name>
    <name type="common">Dinoflagellate</name>
    <name type="synonym">Karlodinium micrum</name>
    <dbReference type="NCBI Taxonomy" id="407301"/>
    <lineage>
        <taxon>Eukaryota</taxon>
        <taxon>Sar</taxon>
        <taxon>Alveolata</taxon>
        <taxon>Dinophyceae</taxon>
        <taxon>Gymnodiniales</taxon>
        <taxon>Kareniaceae</taxon>
        <taxon>Karlodinium</taxon>
    </lineage>
</organism>
<reference evidence="2" key="1">
    <citation type="journal article" date="2007" name="Proc. Natl. Acad. Sci. U.S.A.">
        <title>Spliced leader RNA trans-splicing in dinoflagellates.</title>
        <authorList>
            <person name="Zhang H."/>
            <person name="Hou Y."/>
            <person name="Miranda L."/>
            <person name="Campbell D.A."/>
            <person name="Sturm N.R."/>
            <person name="Gaasterland T."/>
            <person name="Lin S."/>
        </authorList>
    </citation>
    <scope>NUCLEOTIDE SEQUENCE</scope>
</reference>
<keyword evidence="1" id="KW-1133">Transmembrane helix</keyword>